<organism evidence="10 11">
    <name type="scientific">Calditerricola satsumensis</name>
    <dbReference type="NCBI Taxonomy" id="373054"/>
    <lineage>
        <taxon>Bacteria</taxon>
        <taxon>Bacillati</taxon>
        <taxon>Bacillota</taxon>
        <taxon>Bacilli</taxon>
        <taxon>Bacillales</taxon>
        <taxon>Bacillaceae</taxon>
        <taxon>Calditerricola</taxon>
    </lineage>
</organism>
<dbReference type="PANTHER" id="PTHR34390">
    <property type="entry name" value="UPF0442 PROTEIN YJJB-RELATED"/>
    <property type="match status" value="1"/>
</dbReference>
<evidence type="ECO:0000256" key="6">
    <source>
        <dbReference type="ARBA" id="ARBA00023136"/>
    </source>
</evidence>
<keyword evidence="11" id="KW-1185">Reference proteome</keyword>
<dbReference type="InterPro" id="IPR050539">
    <property type="entry name" value="ThrE_Dicarb/AminoAcid_Exp"/>
</dbReference>
<gene>
    <name evidence="10" type="ORF">GCM10007043_22570</name>
</gene>
<dbReference type="Pfam" id="PF12821">
    <property type="entry name" value="ThrE_2"/>
    <property type="match status" value="1"/>
</dbReference>
<comment type="similarity">
    <text evidence="7">Belongs to the ThrE exporter (TC 2.A.79) family.</text>
</comment>
<dbReference type="GO" id="GO:0005886">
    <property type="term" value="C:plasma membrane"/>
    <property type="evidence" value="ECO:0007669"/>
    <property type="project" value="UniProtKB-SubCell"/>
</dbReference>
<evidence type="ECO:0000259" key="9">
    <source>
        <dbReference type="Pfam" id="PF12821"/>
    </source>
</evidence>
<evidence type="ECO:0000256" key="8">
    <source>
        <dbReference type="SAM" id="Phobius"/>
    </source>
</evidence>
<evidence type="ECO:0000256" key="7">
    <source>
        <dbReference type="ARBA" id="ARBA00034125"/>
    </source>
</evidence>
<dbReference type="RefSeq" id="WP_229725861.1">
    <property type="nucleotide sequence ID" value="NZ_BMOF01000070.1"/>
</dbReference>
<dbReference type="Proteomes" id="UP000637720">
    <property type="component" value="Unassembled WGS sequence"/>
</dbReference>
<proteinExistence type="inferred from homology"/>
<dbReference type="AlphaFoldDB" id="A0A8J3FG67"/>
<keyword evidence="3" id="KW-0997">Cell inner membrane</keyword>
<comment type="subcellular location">
    <subcellularLocation>
        <location evidence="1">Cell membrane</location>
        <topology evidence="1">Multi-pass membrane protein</topology>
    </subcellularLocation>
</comment>
<feature type="transmembrane region" description="Helical" evidence="8">
    <location>
        <begin position="78"/>
        <end position="98"/>
    </location>
</feature>
<evidence type="ECO:0000256" key="5">
    <source>
        <dbReference type="ARBA" id="ARBA00022989"/>
    </source>
</evidence>
<feature type="transmembrane region" description="Helical" evidence="8">
    <location>
        <begin position="46"/>
        <end position="66"/>
    </location>
</feature>
<name>A0A8J3FG67_9BACI</name>
<sequence length="149" mass="15361">MTGAVEGLLSFVAAASFGMLFGVPRAELVWGGLVGAAGWLVYRGLMAMGMGLLGAIFAASFLVAALSQLLAVRRRVPVTLFVVPGIIPLVPGGLAYRTMLAFFHGEYAGGLAVGAQTLLSAGAIAAGLSLWTALFAAFRRRGPHARTRA</sequence>
<dbReference type="InterPro" id="IPR024528">
    <property type="entry name" value="ThrE_2"/>
</dbReference>
<keyword evidence="2" id="KW-1003">Cell membrane</keyword>
<evidence type="ECO:0000313" key="10">
    <source>
        <dbReference type="EMBL" id="GGK08007.1"/>
    </source>
</evidence>
<dbReference type="GO" id="GO:0015744">
    <property type="term" value="P:succinate transport"/>
    <property type="evidence" value="ECO:0007669"/>
    <property type="project" value="TreeGrafter"/>
</dbReference>
<keyword evidence="6 8" id="KW-0472">Membrane</keyword>
<reference evidence="10" key="1">
    <citation type="journal article" date="2014" name="Int. J. Syst. Evol. Microbiol.">
        <title>Complete genome sequence of Corynebacterium casei LMG S-19264T (=DSM 44701T), isolated from a smear-ripened cheese.</title>
        <authorList>
            <consortium name="US DOE Joint Genome Institute (JGI-PGF)"/>
            <person name="Walter F."/>
            <person name="Albersmeier A."/>
            <person name="Kalinowski J."/>
            <person name="Ruckert C."/>
        </authorList>
    </citation>
    <scope>NUCLEOTIDE SEQUENCE</scope>
    <source>
        <strain evidence="10">JCM 14719</strain>
    </source>
</reference>
<reference evidence="10" key="2">
    <citation type="submission" date="2020-09" db="EMBL/GenBank/DDBJ databases">
        <authorList>
            <person name="Sun Q."/>
            <person name="Ohkuma M."/>
        </authorList>
    </citation>
    <scope>NUCLEOTIDE SEQUENCE</scope>
    <source>
        <strain evidence="10">JCM 14719</strain>
    </source>
</reference>
<comment type="caution">
    <text evidence="10">The sequence shown here is derived from an EMBL/GenBank/DDBJ whole genome shotgun (WGS) entry which is preliminary data.</text>
</comment>
<evidence type="ECO:0000313" key="11">
    <source>
        <dbReference type="Proteomes" id="UP000637720"/>
    </source>
</evidence>
<evidence type="ECO:0000256" key="4">
    <source>
        <dbReference type="ARBA" id="ARBA00022692"/>
    </source>
</evidence>
<dbReference type="EMBL" id="BMOF01000070">
    <property type="protein sequence ID" value="GGK08007.1"/>
    <property type="molecule type" value="Genomic_DNA"/>
</dbReference>
<evidence type="ECO:0000256" key="1">
    <source>
        <dbReference type="ARBA" id="ARBA00004651"/>
    </source>
</evidence>
<keyword evidence="4 8" id="KW-0812">Transmembrane</keyword>
<feature type="domain" description="Threonine/Serine exporter ThrE" evidence="9">
    <location>
        <begin position="7"/>
        <end position="132"/>
    </location>
</feature>
<evidence type="ECO:0000256" key="2">
    <source>
        <dbReference type="ARBA" id="ARBA00022475"/>
    </source>
</evidence>
<evidence type="ECO:0000256" key="3">
    <source>
        <dbReference type="ARBA" id="ARBA00022519"/>
    </source>
</evidence>
<keyword evidence="5 8" id="KW-1133">Transmembrane helix</keyword>
<accession>A0A8J3FG67</accession>
<feature type="transmembrane region" description="Helical" evidence="8">
    <location>
        <begin position="118"/>
        <end position="138"/>
    </location>
</feature>
<protein>
    <submittedName>
        <fullName evidence="10">Membrane protein</fullName>
    </submittedName>
</protein>
<dbReference type="PANTHER" id="PTHR34390:SF1">
    <property type="entry name" value="SUCCINATE TRANSPORTER SUBUNIT YJJB-RELATED"/>
    <property type="match status" value="1"/>
</dbReference>